<dbReference type="Gene3D" id="3.30.565.10">
    <property type="entry name" value="Histidine kinase-like ATPase, C-terminal domain"/>
    <property type="match status" value="1"/>
</dbReference>
<organism evidence="1 2">
    <name type="scientific">Streptomyces albireticuli</name>
    <dbReference type="NCBI Taxonomy" id="1940"/>
    <lineage>
        <taxon>Bacteria</taxon>
        <taxon>Bacillati</taxon>
        <taxon>Actinomycetota</taxon>
        <taxon>Actinomycetes</taxon>
        <taxon>Kitasatosporales</taxon>
        <taxon>Streptomycetaceae</taxon>
        <taxon>Streptomyces</taxon>
    </lineage>
</organism>
<gene>
    <name evidence="1" type="ORF">SMD11_2649</name>
</gene>
<dbReference type="OrthoDB" id="4324509at2"/>
<reference evidence="1 2" key="1">
    <citation type="submission" date="2017-06" db="EMBL/GenBank/DDBJ databases">
        <title>Streptomyces albireticuli Genome sequencing and assembly.</title>
        <authorList>
            <person name="Wang Y."/>
            <person name="Du B."/>
            <person name="Ding Y."/>
            <person name="Liu H."/>
            <person name="Hou Q."/>
            <person name="Liu K."/>
            <person name="Yao L."/>
            <person name="Wang C."/>
        </authorList>
    </citation>
    <scope>NUCLEOTIDE SEQUENCE [LARGE SCALE GENOMIC DNA]</scope>
    <source>
        <strain evidence="1 2">MDJK11</strain>
    </source>
</reference>
<dbReference type="EMBL" id="CP021744">
    <property type="protein sequence ID" value="ARZ68298.1"/>
    <property type="molecule type" value="Genomic_DNA"/>
</dbReference>
<dbReference type="RefSeq" id="WP_087926616.1">
    <property type="nucleotide sequence ID" value="NZ_CP021744.1"/>
</dbReference>
<evidence type="ECO:0000313" key="1">
    <source>
        <dbReference type="EMBL" id="ARZ68298.1"/>
    </source>
</evidence>
<sequence length="183" mass="19899">MPMHTSMPTATANPITLCPLITQDVVRHPAPDGVPAPKARARLAYSFTVPGDPRSAAVARHTVRSALYGHDLAVFLDPALQVITELVTCGALFAPGQDLYYSLRWREGILRLVNWDPHSSHSDPVHAAHCTSSRKRLLLLLACVVRECGGTWGITDPTPTTEGTKVWADLPETGAKTYGKRHC</sequence>
<protein>
    <recommendedName>
        <fullName evidence="3">ATP-binding protein</fullName>
    </recommendedName>
</protein>
<accession>A0A1Z2L201</accession>
<name>A0A1Z2L201_9ACTN</name>
<dbReference type="KEGG" id="salj:SMD11_2649"/>
<evidence type="ECO:0000313" key="2">
    <source>
        <dbReference type="Proteomes" id="UP000195755"/>
    </source>
</evidence>
<dbReference type="Proteomes" id="UP000195755">
    <property type="component" value="Chromosome"/>
</dbReference>
<proteinExistence type="predicted"/>
<dbReference type="InterPro" id="IPR036890">
    <property type="entry name" value="HATPase_C_sf"/>
</dbReference>
<evidence type="ECO:0008006" key="3">
    <source>
        <dbReference type="Google" id="ProtNLM"/>
    </source>
</evidence>
<dbReference type="AlphaFoldDB" id="A0A1Z2L201"/>